<name>A0A563UDE2_9SPHI</name>
<keyword evidence="1" id="KW-0732">Signal</keyword>
<dbReference type="GO" id="GO:0046872">
    <property type="term" value="F:metal ion binding"/>
    <property type="evidence" value="ECO:0007669"/>
    <property type="project" value="InterPro"/>
</dbReference>
<evidence type="ECO:0000259" key="2">
    <source>
        <dbReference type="Pfam" id="PF05193"/>
    </source>
</evidence>
<dbReference type="Pfam" id="PF05193">
    <property type="entry name" value="Peptidase_M16_C"/>
    <property type="match status" value="1"/>
</dbReference>
<organism evidence="3 4">
    <name type="scientific">Mucilaginibacter pallidiroseus</name>
    <dbReference type="NCBI Taxonomy" id="2599295"/>
    <lineage>
        <taxon>Bacteria</taxon>
        <taxon>Pseudomonadati</taxon>
        <taxon>Bacteroidota</taxon>
        <taxon>Sphingobacteriia</taxon>
        <taxon>Sphingobacteriales</taxon>
        <taxon>Sphingobacteriaceae</taxon>
        <taxon>Mucilaginibacter</taxon>
    </lineage>
</organism>
<feature type="domain" description="Peptidase M16 C-terminal" evidence="2">
    <location>
        <begin position="203"/>
        <end position="369"/>
    </location>
</feature>
<accession>A0A563UDE2</accession>
<dbReference type="Proteomes" id="UP000320042">
    <property type="component" value="Unassembled WGS sequence"/>
</dbReference>
<reference evidence="3 4" key="1">
    <citation type="submission" date="2019-07" db="EMBL/GenBank/DDBJ databases">
        <authorList>
            <person name="Kim J."/>
        </authorList>
    </citation>
    <scope>NUCLEOTIDE SEQUENCE [LARGE SCALE GENOMIC DNA]</scope>
    <source>
        <strain evidence="4">dk17</strain>
    </source>
</reference>
<proteinExistence type="predicted"/>
<dbReference type="InterPro" id="IPR011249">
    <property type="entry name" value="Metalloenz_LuxS/M16"/>
</dbReference>
<dbReference type="AlphaFoldDB" id="A0A563UDE2"/>
<evidence type="ECO:0000256" key="1">
    <source>
        <dbReference type="SAM" id="SignalP"/>
    </source>
</evidence>
<gene>
    <name evidence="3" type="ORF">FPZ43_10695</name>
</gene>
<protein>
    <submittedName>
        <fullName evidence="3">Insulinase family protein</fullName>
    </submittedName>
</protein>
<dbReference type="SUPFAM" id="SSF63411">
    <property type="entry name" value="LuxS/MPP-like metallohydrolase"/>
    <property type="match status" value="2"/>
</dbReference>
<dbReference type="EMBL" id="VOEJ01000004">
    <property type="protein sequence ID" value="TWR29411.1"/>
    <property type="molecule type" value="Genomic_DNA"/>
</dbReference>
<evidence type="ECO:0000313" key="4">
    <source>
        <dbReference type="Proteomes" id="UP000320042"/>
    </source>
</evidence>
<evidence type="ECO:0000313" key="3">
    <source>
        <dbReference type="EMBL" id="TWR29411.1"/>
    </source>
</evidence>
<comment type="caution">
    <text evidence="3">The sequence shown here is derived from an EMBL/GenBank/DDBJ whole genome shotgun (WGS) entry which is preliminary data.</text>
</comment>
<sequence>MQHHFLWLNKSRQSNMKKYIYVMFMAAATGFISPAFAQQKAYETTVDGVKVIVQPSGNDIVEIQAVIKGGVANYPATKMGIESMAMTALTECGTLKHDKNAFKNQLEKISASVYGITNKNYSVIKLNCIKSDFDTAWPLYVEAVTIPAFDAKEFERIKQDAVTNLKASDSNPDVAIDKYADKIAFAGRDYAKDPEGTPEIIAKLTAAETKAYYQSVLTRSRMLIVVVADLDKETIEAKVKGLLANIKQGTPFEMKKSFFRVYKNTFSSENRELATNYVEGITSGPAPGTPDFDAFNVAMRIFADKHFLDVRTNNGLSYAPQSWFSVGSTSAARFSVSTTDPNKYIAVFDKLVDRIKTQGFSAADVANMKVTYLTGFYYKNETNSAQASSIVSNQVLHNNWKRSLTLAEDVKKLTPEQVSDAFRKYIGNIVWVYQGDTKKVNPVLFTNGLNKGDSPVKN</sequence>
<feature type="chain" id="PRO_5021988496" evidence="1">
    <location>
        <begin position="38"/>
        <end position="458"/>
    </location>
</feature>
<dbReference type="OrthoDB" id="9811314at2"/>
<dbReference type="InterPro" id="IPR007863">
    <property type="entry name" value="Peptidase_M16_C"/>
</dbReference>
<dbReference type="PANTHER" id="PTHR11851">
    <property type="entry name" value="METALLOPROTEASE"/>
    <property type="match status" value="1"/>
</dbReference>
<feature type="signal peptide" evidence="1">
    <location>
        <begin position="1"/>
        <end position="37"/>
    </location>
</feature>
<dbReference type="InterPro" id="IPR050361">
    <property type="entry name" value="MPP/UQCRC_Complex"/>
</dbReference>
<keyword evidence="4" id="KW-1185">Reference proteome</keyword>
<dbReference type="Gene3D" id="3.30.830.10">
    <property type="entry name" value="Metalloenzyme, LuxS/M16 peptidase-like"/>
    <property type="match status" value="2"/>
</dbReference>